<dbReference type="GO" id="GO:0030527">
    <property type="term" value="F:structural constituent of chromatin"/>
    <property type="evidence" value="ECO:0007669"/>
    <property type="project" value="InterPro"/>
</dbReference>
<gene>
    <name evidence="1" type="ORF">ZC08_014</name>
</gene>
<dbReference type="InterPro" id="IPR010886">
    <property type="entry name" value="Hc1"/>
</dbReference>
<proteinExistence type="predicted"/>
<sequence length="60" mass="6937">MTQFQQLLDTVTEFKDELSQYLEKGATNASQAKRLRKASVQLGKDLKQFRTDSVAHHRKD</sequence>
<evidence type="ECO:0000313" key="2">
    <source>
        <dbReference type="Proteomes" id="UP000225746"/>
    </source>
</evidence>
<organism evidence="1 2">
    <name type="scientific">Pseudomonas phage ZC08</name>
    <dbReference type="NCBI Taxonomy" id="1622116"/>
    <lineage>
        <taxon>Viruses</taxon>
        <taxon>Duplodnaviria</taxon>
        <taxon>Heunggongvirae</taxon>
        <taxon>Uroviricota</taxon>
        <taxon>Caudoviricetes</taxon>
        <taxon>Schitoviridae</taxon>
        <taxon>Zicotriavirus</taxon>
        <taxon>Zicotriavirus ZC08</taxon>
    </lineage>
</organism>
<dbReference type="Proteomes" id="UP000225746">
    <property type="component" value="Segment"/>
</dbReference>
<evidence type="ECO:0008006" key="3">
    <source>
        <dbReference type="Google" id="ProtNLM"/>
    </source>
</evidence>
<dbReference type="Pfam" id="PF07432">
    <property type="entry name" value="Hc1"/>
    <property type="match status" value="1"/>
</dbReference>
<accession>A0A1L2C9G0</accession>
<reference evidence="1 2" key="1">
    <citation type="journal article" date="2017" name="BMC Genomics">
        <title>Three novel Pseudomonas phages isolated from composting provide insights into the evolution and diversity of tailed phages.</title>
        <authorList>
            <person name="Amgarten D."/>
            <person name="Martins L.F."/>
            <person name="Lombardi K.C."/>
            <person name="Antunes L.P."/>
            <person name="de Souza A.P.S."/>
            <person name="Nicastro G.G."/>
            <person name="Kitajima E.W."/>
            <person name="Quaggio R.B."/>
            <person name="Upton C."/>
            <person name="Setubal J.C."/>
            <person name="da Silva A.M."/>
        </authorList>
    </citation>
    <scope>NUCLEOTIDE SEQUENCE [LARGE SCALE GENOMIC DNA]</scope>
</reference>
<name>A0A1L2C9G0_9CAUD</name>
<dbReference type="EMBL" id="KU356691">
    <property type="protein sequence ID" value="AMD43542.1"/>
    <property type="molecule type" value="Genomic_DNA"/>
</dbReference>
<protein>
    <recommendedName>
        <fullName evidence="3">Histone H1</fullName>
    </recommendedName>
</protein>
<evidence type="ECO:0000313" key="1">
    <source>
        <dbReference type="EMBL" id="AMD43542.1"/>
    </source>
</evidence>
<dbReference type="GO" id="GO:0003677">
    <property type="term" value="F:DNA binding"/>
    <property type="evidence" value="ECO:0007669"/>
    <property type="project" value="InterPro"/>
</dbReference>
<keyword evidence="2" id="KW-1185">Reference proteome</keyword>